<gene>
    <name evidence="2" type="ORF">GGD69_001983</name>
</gene>
<comment type="caution">
    <text evidence="2">The sequence shown here is derived from an EMBL/GenBank/DDBJ whole genome shotgun (WGS) entry which is preliminary data.</text>
</comment>
<evidence type="ECO:0008006" key="4">
    <source>
        <dbReference type="Google" id="ProtNLM"/>
    </source>
</evidence>
<proteinExistence type="predicted"/>
<dbReference type="Proteomes" id="UP000518681">
    <property type="component" value="Unassembled WGS sequence"/>
</dbReference>
<organism evidence="2 3">
    <name type="scientific">Paraburkholderia fungorum</name>
    <dbReference type="NCBI Taxonomy" id="134537"/>
    <lineage>
        <taxon>Bacteria</taxon>
        <taxon>Pseudomonadati</taxon>
        <taxon>Pseudomonadota</taxon>
        <taxon>Betaproteobacteria</taxon>
        <taxon>Burkholderiales</taxon>
        <taxon>Burkholderiaceae</taxon>
        <taxon>Paraburkholderia</taxon>
    </lineage>
</organism>
<dbReference type="RefSeq" id="WP_183797571.1">
    <property type="nucleotide sequence ID" value="NZ_JACIII010000004.1"/>
</dbReference>
<reference evidence="2 3" key="1">
    <citation type="submission" date="2020-08" db="EMBL/GenBank/DDBJ databases">
        <title>Genomic Encyclopedia of Type Strains, Phase IV (KMG-V): Genome sequencing to study the core and pangenomes of soil and plant-associated prokaryotes.</title>
        <authorList>
            <person name="Whitman W."/>
        </authorList>
    </citation>
    <scope>NUCLEOTIDE SEQUENCE [LARGE SCALE GENOMIC DNA]</scope>
    <source>
        <strain evidence="2 3">SEMIA 4013</strain>
    </source>
</reference>
<protein>
    <recommendedName>
        <fullName evidence="4">Transposase</fullName>
    </recommendedName>
</protein>
<feature type="region of interest" description="Disordered" evidence="1">
    <location>
        <begin position="647"/>
        <end position="669"/>
    </location>
</feature>
<sequence>MNQHIGLQLHAPEGFHGLSKSIRYYFAGRRPSDAAALLIWFERGKKHRRVRFVRLGKNDFEHALLQNPPVLVPENRQYALPEWLRDFEGISFAEVEHLRYKRKKETYLQQVERTYSYIRPALENEEEILSADDPLKELSKYAVRSQSNLHPHRLQVWFFSYILHERKMEALKKSTQRIGKWDRGGETHACRKLGRPSLTDGSMYGWSSAEIGQEKMTDSYLRYCGLGVSMAEIYRRAMVNEFECLVRRTESGARQLYHPENRPFPSYGQFRYNVVKKFSLQAVQATVWGQPRVRSHAAFNEGNFTRPYANLLESVVVDAYRVEDRAQAFRSEDPMPSLVVARGVCETTSSVVGIGFSLGSESAEAYRSMLFCMAVPKAYYARLIGIPPEILDWIMEGLPSSFTSDRGPGGSKDLVDNLKIRFPIKTIIPSHSGQSNAVVEAGHPKTISLEGAPTFRQSDLDIVKMIKREVIRACRDNHTRDISDRLSDEAVRDFLNEGLVATPHNYWKYLGTRLRTSGNSISIEEAVRAFCTPVDLDVDCDGVRFKSHWYNSAEFRETGIQNEVAKRPGFKLSGYILPLAMRYLWVEVNGKLIELEASVRVRMDGADLNVPLSSLEAAERERKALKAMTRESTEAAHVEARLEFQETTGQSWDAGSRRTGSPKRATGITLHEVELLDRKRAAGRQA</sequence>
<evidence type="ECO:0000256" key="1">
    <source>
        <dbReference type="SAM" id="MobiDB-lite"/>
    </source>
</evidence>
<evidence type="ECO:0000313" key="2">
    <source>
        <dbReference type="EMBL" id="MBB6201134.1"/>
    </source>
</evidence>
<dbReference type="AlphaFoldDB" id="A0AAW3URT0"/>
<name>A0AAW3URT0_9BURK</name>
<accession>A0AAW3URT0</accession>
<evidence type="ECO:0000313" key="3">
    <source>
        <dbReference type="Proteomes" id="UP000518681"/>
    </source>
</evidence>
<dbReference type="EMBL" id="JACIIK010000003">
    <property type="protein sequence ID" value="MBB6201134.1"/>
    <property type="molecule type" value="Genomic_DNA"/>
</dbReference>